<evidence type="ECO:0000256" key="3">
    <source>
        <dbReference type="ARBA" id="ARBA00012792"/>
    </source>
</evidence>
<evidence type="ECO:0000259" key="5">
    <source>
        <dbReference type="Pfam" id="PF13085"/>
    </source>
</evidence>
<comment type="caution">
    <text evidence="6">The sequence shown here is derived from an EMBL/GenBank/DDBJ whole genome shotgun (WGS) entry which is preliminary data.</text>
</comment>
<evidence type="ECO:0000313" key="7">
    <source>
        <dbReference type="Proteomes" id="UP000542125"/>
    </source>
</evidence>
<dbReference type="EMBL" id="JACBYR010000001">
    <property type="protein sequence ID" value="NYE82966.1"/>
    <property type="molecule type" value="Genomic_DNA"/>
</dbReference>
<gene>
    <name evidence="6" type="ORF">FHW18_002237</name>
</gene>
<feature type="domain" description="Succinate dehydogenase/fumarate reductase N-terminal" evidence="5">
    <location>
        <begin position="26"/>
        <end position="112"/>
    </location>
</feature>
<dbReference type="InterPro" id="IPR025192">
    <property type="entry name" value="Succ_DH/fum_Rdtase_N"/>
</dbReference>
<evidence type="ECO:0000256" key="2">
    <source>
        <dbReference type="ARBA" id="ARBA00009433"/>
    </source>
</evidence>
<dbReference type="RefSeq" id="WP_179586260.1">
    <property type="nucleotide sequence ID" value="NZ_JACBYR010000001.1"/>
</dbReference>
<comment type="similarity">
    <text evidence="2">Belongs to the succinate dehydrogenase/fumarate reductase iron-sulfur protein family.</text>
</comment>
<dbReference type="PANTHER" id="PTHR11921:SF29">
    <property type="entry name" value="SUCCINATE DEHYDROGENASE [UBIQUINONE] IRON-SULFUR SUBUNIT, MITOCHONDRIAL"/>
    <property type="match status" value="1"/>
</dbReference>
<dbReference type="Proteomes" id="UP000542125">
    <property type="component" value="Unassembled WGS sequence"/>
</dbReference>
<keyword evidence="7" id="KW-1185">Reference proteome</keyword>
<comment type="cofactor">
    <cofactor evidence="1">
        <name>[3Fe-4S] cluster</name>
        <dbReference type="ChEBI" id="CHEBI:21137"/>
    </cofactor>
</comment>
<protein>
    <recommendedName>
        <fullName evidence="3">succinate dehydrogenase</fullName>
        <ecNumber evidence="3">1.3.5.1</ecNumber>
    </recommendedName>
</protein>
<proteinExistence type="inferred from homology"/>
<dbReference type="PANTHER" id="PTHR11921">
    <property type="entry name" value="SUCCINATE DEHYDROGENASE IRON-SULFUR PROTEIN"/>
    <property type="match status" value="1"/>
</dbReference>
<dbReference type="InterPro" id="IPR050573">
    <property type="entry name" value="SDH/FRD_Iron-Sulfur"/>
</dbReference>
<dbReference type="EC" id="1.3.5.1" evidence="3"/>
<dbReference type="SUPFAM" id="SSF54292">
    <property type="entry name" value="2Fe-2S ferredoxin-like"/>
    <property type="match status" value="1"/>
</dbReference>
<name>A0A7Y9LNN6_9BURK</name>
<dbReference type="GO" id="GO:0008177">
    <property type="term" value="F:succinate dehydrogenase (quinone) activity"/>
    <property type="evidence" value="ECO:0007669"/>
    <property type="project" value="UniProtKB-EC"/>
</dbReference>
<dbReference type="GO" id="GO:0022904">
    <property type="term" value="P:respiratory electron transport chain"/>
    <property type="evidence" value="ECO:0007669"/>
    <property type="project" value="TreeGrafter"/>
</dbReference>
<reference evidence="6 7" key="1">
    <citation type="submission" date="2020-07" db="EMBL/GenBank/DDBJ databases">
        <title>Genomic Encyclopedia of Type Strains, Phase IV (KMG-V): Genome sequencing to study the core and pangenomes of soil and plant-associated prokaryotes.</title>
        <authorList>
            <person name="Whitman W."/>
        </authorList>
    </citation>
    <scope>NUCLEOTIDE SEQUENCE [LARGE SCALE GENOMIC DNA]</scope>
    <source>
        <strain evidence="6 7">SAS40</strain>
    </source>
</reference>
<comment type="cofactor">
    <cofactor evidence="4">
        <name>[2Fe-2S] cluster</name>
        <dbReference type="ChEBI" id="CHEBI:190135"/>
    </cofactor>
</comment>
<keyword evidence="6" id="KW-0560">Oxidoreductase</keyword>
<organism evidence="6 7">
    <name type="scientific">Pigmentiphaga litoralis</name>
    <dbReference type="NCBI Taxonomy" id="516702"/>
    <lineage>
        <taxon>Bacteria</taxon>
        <taxon>Pseudomonadati</taxon>
        <taxon>Pseudomonadota</taxon>
        <taxon>Betaproteobacteria</taxon>
        <taxon>Burkholderiales</taxon>
        <taxon>Alcaligenaceae</taxon>
        <taxon>Pigmentiphaga</taxon>
    </lineage>
</organism>
<dbReference type="GO" id="GO:0009055">
    <property type="term" value="F:electron transfer activity"/>
    <property type="evidence" value="ECO:0007669"/>
    <property type="project" value="InterPro"/>
</dbReference>
<evidence type="ECO:0000256" key="4">
    <source>
        <dbReference type="ARBA" id="ARBA00034078"/>
    </source>
</evidence>
<sequence length="124" mass="13427">MTSTLKTGQAGQPVVLHIARGVGDGATRIDDYTLPAGAAASVLDGLRWIREHLDETLAFRYSCINANACKECMMHVDGEVVYACVARLEDGAQYDVAPLPNKARVRDLVSEIAPSKERLDLDPT</sequence>
<accession>A0A7Y9LNN6</accession>
<dbReference type="GO" id="GO:0009060">
    <property type="term" value="P:aerobic respiration"/>
    <property type="evidence" value="ECO:0007669"/>
    <property type="project" value="TreeGrafter"/>
</dbReference>
<dbReference type="Pfam" id="PF13085">
    <property type="entry name" value="Fer2_3"/>
    <property type="match status" value="1"/>
</dbReference>
<dbReference type="InterPro" id="IPR036010">
    <property type="entry name" value="2Fe-2S_ferredoxin-like_sf"/>
</dbReference>
<evidence type="ECO:0000313" key="6">
    <source>
        <dbReference type="EMBL" id="NYE82966.1"/>
    </source>
</evidence>
<evidence type="ECO:0000256" key="1">
    <source>
        <dbReference type="ARBA" id="ARBA00001927"/>
    </source>
</evidence>
<dbReference type="InterPro" id="IPR012675">
    <property type="entry name" value="Beta-grasp_dom_sf"/>
</dbReference>
<dbReference type="AlphaFoldDB" id="A0A7Y9LNN6"/>
<dbReference type="Gene3D" id="3.10.20.30">
    <property type="match status" value="1"/>
</dbReference>
<dbReference type="GO" id="GO:0051536">
    <property type="term" value="F:iron-sulfur cluster binding"/>
    <property type="evidence" value="ECO:0007669"/>
    <property type="project" value="InterPro"/>
</dbReference>